<dbReference type="KEGG" id="palo:E6C60_1642"/>
<dbReference type="PANTHER" id="PTHR30636:SF3">
    <property type="entry name" value="UPF0701 PROTEIN YICC"/>
    <property type="match status" value="1"/>
</dbReference>
<dbReference type="InterPro" id="IPR005229">
    <property type="entry name" value="YicC/YloC-like"/>
</dbReference>
<organism evidence="2 3">
    <name type="scientific">Paenibacillus algicola</name>
    <dbReference type="NCBI Taxonomy" id="2565926"/>
    <lineage>
        <taxon>Bacteria</taxon>
        <taxon>Bacillati</taxon>
        <taxon>Bacillota</taxon>
        <taxon>Bacilli</taxon>
        <taxon>Bacillales</taxon>
        <taxon>Paenibacillaceae</taxon>
        <taxon>Paenibacillus</taxon>
    </lineage>
</organism>
<keyword evidence="3" id="KW-1185">Reference proteome</keyword>
<dbReference type="GO" id="GO:0004521">
    <property type="term" value="F:RNA endonuclease activity"/>
    <property type="evidence" value="ECO:0007669"/>
    <property type="project" value="InterPro"/>
</dbReference>
<evidence type="ECO:0000313" key="2">
    <source>
        <dbReference type="EMBL" id="QCT02358.1"/>
    </source>
</evidence>
<dbReference type="EMBL" id="CP040396">
    <property type="protein sequence ID" value="QCT02358.1"/>
    <property type="molecule type" value="Genomic_DNA"/>
</dbReference>
<gene>
    <name evidence="2" type="ORF">E6C60_1642</name>
</gene>
<dbReference type="InterPro" id="IPR013527">
    <property type="entry name" value="YicC-like_N"/>
</dbReference>
<name>A0A4P8XJ27_9BACL</name>
<feature type="domain" description="Endoribonuclease YicC-like N-terminal" evidence="1">
    <location>
        <begin position="9"/>
        <end position="162"/>
    </location>
</feature>
<dbReference type="Proteomes" id="UP000300879">
    <property type="component" value="Chromosome"/>
</dbReference>
<accession>A0A4P8XJ27</accession>
<dbReference type="PANTHER" id="PTHR30636">
    <property type="entry name" value="UPF0701 PROTEIN YICC"/>
    <property type="match status" value="1"/>
</dbReference>
<sequence length="198" mass="22481">MDVIPMSLSMTGFGQSAVAFEGYRITIEVKSVNHRYCEVLYRMPREWSCHEDALKRVIQSRIHRGRIDVYMNKVSDAGQATAALNHAMVQSYLKAAEELGTYGAEGKLTVQDLLSLPDVLMTGVEQPSEEKREQWRDLLCEGLNLALDELLAMRSQEGAFLAEDILLRLDRISALHSELEALAPRVTEEYRGRLRQRL</sequence>
<protein>
    <submittedName>
        <fullName evidence="2">YicC-like domain-containing protein</fullName>
    </submittedName>
</protein>
<reference evidence="2 3" key="1">
    <citation type="submission" date="2019-05" db="EMBL/GenBank/DDBJ databases">
        <authorList>
            <person name="Chen C."/>
        </authorList>
    </citation>
    <scope>NUCLEOTIDE SEQUENCE [LARGE SCALE GENOMIC DNA]</scope>
    <source>
        <strain evidence="2 3">HB172198</strain>
    </source>
</reference>
<dbReference type="Pfam" id="PF03755">
    <property type="entry name" value="YicC-like_N"/>
    <property type="match status" value="1"/>
</dbReference>
<evidence type="ECO:0000259" key="1">
    <source>
        <dbReference type="Pfam" id="PF03755"/>
    </source>
</evidence>
<proteinExistence type="predicted"/>
<dbReference type="AlphaFoldDB" id="A0A4P8XJ27"/>
<evidence type="ECO:0000313" key="3">
    <source>
        <dbReference type="Proteomes" id="UP000300879"/>
    </source>
</evidence>